<dbReference type="PANTHER" id="PTHR43464:SF19">
    <property type="entry name" value="UBIQUINONE BIOSYNTHESIS O-METHYLTRANSFERASE, MITOCHONDRIAL"/>
    <property type="match status" value="1"/>
</dbReference>
<dbReference type="PANTHER" id="PTHR43464">
    <property type="entry name" value="METHYLTRANSFERASE"/>
    <property type="match status" value="1"/>
</dbReference>
<dbReference type="RefSeq" id="WP_219531364.1">
    <property type="nucleotide sequence ID" value="NZ_JAHKRM010000011.1"/>
</dbReference>
<dbReference type="Proteomes" id="UP001597097">
    <property type="component" value="Unassembled WGS sequence"/>
</dbReference>
<dbReference type="GO" id="GO:0102208">
    <property type="term" value="F:2-polyprenyl-6-hydroxyphenol methylase activity"/>
    <property type="evidence" value="ECO:0007669"/>
    <property type="project" value="UniProtKB-EC"/>
</dbReference>
<keyword evidence="1 4" id="KW-0489">Methyltransferase</keyword>
<dbReference type="GO" id="GO:0061542">
    <property type="term" value="F:3-demethylubiquinol 3-O-methyltransferase activity"/>
    <property type="evidence" value="ECO:0007669"/>
    <property type="project" value="UniProtKB-EC"/>
</dbReference>
<protein>
    <submittedName>
        <fullName evidence="4">Class I SAM-dependent methyltransferase</fullName>
        <ecNumber evidence="4">2.1.1.222</ecNumber>
        <ecNumber evidence="4">2.1.1.64</ecNumber>
    </submittedName>
</protein>
<gene>
    <name evidence="4" type="ORF">ACFSJ0_35440</name>
</gene>
<dbReference type="GO" id="GO:0032259">
    <property type="term" value="P:methylation"/>
    <property type="evidence" value="ECO:0007669"/>
    <property type="project" value="UniProtKB-KW"/>
</dbReference>
<evidence type="ECO:0000313" key="4">
    <source>
        <dbReference type="EMBL" id="MFD1542393.1"/>
    </source>
</evidence>
<evidence type="ECO:0000256" key="1">
    <source>
        <dbReference type="ARBA" id="ARBA00022603"/>
    </source>
</evidence>
<keyword evidence="2 4" id="KW-0808">Transferase</keyword>
<sequence length="220" mass="24824">MPLDRSVLLDDAWRLYADAPRALRLKQRLRVLACPFEVTIGFVPEGASVLDIGCGSGLTLGLMAARGKRVRGHGFDPCPVAIGLAGRMAVRLRDSGSTLRFEHRDARSPWPDRSYDVVHMQDVIHHVPIPAQRVVFDRACAAVRPGGLLVYKDMSARPLWRNAACRIHDLIIAREWIQPVPITTIENWAAENRLALEVSRTAHRVIYGNDLRVFRRRLWP</sequence>
<organism evidence="4 5">
    <name type="scientific">Nonomuraea guangzhouensis</name>
    <dbReference type="NCBI Taxonomy" id="1291555"/>
    <lineage>
        <taxon>Bacteria</taxon>
        <taxon>Bacillati</taxon>
        <taxon>Actinomycetota</taxon>
        <taxon>Actinomycetes</taxon>
        <taxon>Streptosporangiales</taxon>
        <taxon>Streptosporangiaceae</taxon>
        <taxon>Nonomuraea</taxon>
    </lineage>
</organism>
<dbReference type="EMBL" id="JBHUCM010000031">
    <property type="protein sequence ID" value="MFD1542393.1"/>
    <property type="molecule type" value="Genomic_DNA"/>
</dbReference>
<evidence type="ECO:0000256" key="2">
    <source>
        <dbReference type="ARBA" id="ARBA00022679"/>
    </source>
</evidence>
<dbReference type="CDD" id="cd02440">
    <property type="entry name" value="AdoMet_MTases"/>
    <property type="match status" value="1"/>
</dbReference>
<evidence type="ECO:0000313" key="5">
    <source>
        <dbReference type="Proteomes" id="UP001597097"/>
    </source>
</evidence>
<evidence type="ECO:0000256" key="3">
    <source>
        <dbReference type="ARBA" id="ARBA00022691"/>
    </source>
</evidence>
<keyword evidence="5" id="KW-1185">Reference proteome</keyword>
<proteinExistence type="predicted"/>
<comment type="caution">
    <text evidence="4">The sequence shown here is derived from an EMBL/GenBank/DDBJ whole genome shotgun (WGS) entry which is preliminary data.</text>
</comment>
<dbReference type="EC" id="2.1.1.222" evidence="4"/>
<name>A0ABW4GHW7_9ACTN</name>
<accession>A0ABW4GHW7</accession>
<keyword evidence="3" id="KW-0949">S-adenosyl-L-methionine</keyword>
<dbReference type="EC" id="2.1.1.64" evidence="4"/>
<reference evidence="5" key="1">
    <citation type="journal article" date="2019" name="Int. J. Syst. Evol. Microbiol.">
        <title>The Global Catalogue of Microorganisms (GCM) 10K type strain sequencing project: providing services to taxonomists for standard genome sequencing and annotation.</title>
        <authorList>
            <consortium name="The Broad Institute Genomics Platform"/>
            <consortium name="The Broad Institute Genome Sequencing Center for Infectious Disease"/>
            <person name="Wu L."/>
            <person name="Ma J."/>
        </authorList>
    </citation>
    <scope>NUCLEOTIDE SEQUENCE [LARGE SCALE GENOMIC DNA]</scope>
    <source>
        <strain evidence="5">CGMCC 1.15399</strain>
    </source>
</reference>
<dbReference type="Pfam" id="PF13489">
    <property type="entry name" value="Methyltransf_23"/>
    <property type="match status" value="1"/>
</dbReference>